<proteinExistence type="predicted"/>
<evidence type="ECO:0000313" key="1">
    <source>
        <dbReference type="EMBL" id="KDQ25020.1"/>
    </source>
</evidence>
<name>A0A067NDH0_PLEO1</name>
<dbReference type="Proteomes" id="UP000027073">
    <property type="component" value="Unassembled WGS sequence"/>
</dbReference>
<dbReference type="EMBL" id="KL198011">
    <property type="protein sequence ID" value="KDQ25020.1"/>
    <property type="molecule type" value="Genomic_DNA"/>
</dbReference>
<sequence>MSSKNRLSLFAGNPGRPSAAPCFLPHVNPNPFFPTDLDDADFEFAPLLAGVLAAPAGAGASPVREK</sequence>
<organism evidence="1 2">
    <name type="scientific">Pleurotus ostreatus (strain PC15)</name>
    <name type="common">Oyster mushroom</name>
    <dbReference type="NCBI Taxonomy" id="1137138"/>
    <lineage>
        <taxon>Eukaryota</taxon>
        <taxon>Fungi</taxon>
        <taxon>Dikarya</taxon>
        <taxon>Basidiomycota</taxon>
        <taxon>Agaricomycotina</taxon>
        <taxon>Agaricomycetes</taxon>
        <taxon>Agaricomycetidae</taxon>
        <taxon>Agaricales</taxon>
        <taxon>Pleurotineae</taxon>
        <taxon>Pleurotaceae</taxon>
        <taxon>Pleurotus</taxon>
    </lineage>
</organism>
<dbReference type="VEuPathDB" id="FungiDB:PLEOSDRAFT_1090531"/>
<accession>A0A067NDH0</accession>
<evidence type="ECO:0000313" key="2">
    <source>
        <dbReference type="Proteomes" id="UP000027073"/>
    </source>
</evidence>
<protein>
    <submittedName>
        <fullName evidence="1">Uncharacterized protein</fullName>
    </submittedName>
</protein>
<gene>
    <name evidence="1" type="ORF">PLEOSDRAFT_1090531</name>
</gene>
<reference evidence="2" key="1">
    <citation type="journal article" date="2014" name="Proc. Natl. Acad. Sci. U.S.A.">
        <title>Extensive sampling of basidiomycete genomes demonstrates inadequacy of the white-rot/brown-rot paradigm for wood decay fungi.</title>
        <authorList>
            <person name="Riley R."/>
            <person name="Salamov A.A."/>
            <person name="Brown D.W."/>
            <person name="Nagy L.G."/>
            <person name="Floudas D."/>
            <person name="Held B.W."/>
            <person name="Levasseur A."/>
            <person name="Lombard V."/>
            <person name="Morin E."/>
            <person name="Otillar R."/>
            <person name="Lindquist E.A."/>
            <person name="Sun H."/>
            <person name="LaButti K.M."/>
            <person name="Schmutz J."/>
            <person name="Jabbour D."/>
            <person name="Luo H."/>
            <person name="Baker S.E."/>
            <person name="Pisabarro A.G."/>
            <person name="Walton J.D."/>
            <person name="Blanchette R.A."/>
            <person name="Henrissat B."/>
            <person name="Martin F."/>
            <person name="Cullen D."/>
            <person name="Hibbett D.S."/>
            <person name="Grigoriev I.V."/>
        </authorList>
    </citation>
    <scope>NUCLEOTIDE SEQUENCE [LARGE SCALE GENOMIC DNA]</scope>
    <source>
        <strain evidence="2">PC15</strain>
    </source>
</reference>
<dbReference type="AlphaFoldDB" id="A0A067NDH0"/>
<dbReference type="HOGENOM" id="CLU_2832248_0_0_1"/>
<dbReference type="InParanoid" id="A0A067NDH0"/>